<evidence type="ECO:0000259" key="2">
    <source>
        <dbReference type="PROSITE" id="PS50280"/>
    </source>
</evidence>
<feature type="region of interest" description="Disordered" evidence="1">
    <location>
        <begin position="145"/>
        <end position="170"/>
    </location>
</feature>
<evidence type="ECO:0000313" key="4">
    <source>
        <dbReference type="Proteomes" id="UP000298493"/>
    </source>
</evidence>
<dbReference type="CDD" id="cd20071">
    <property type="entry name" value="SET_SMYD"/>
    <property type="match status" value="1"/>
</dbReference>
<dbReference type="SUPFAM" id="SSF82199">
    <property type="entry name" value="SET domain"/>
    <property type="match status" value="1"/>
</dbReference>
<reference evidence="3 4" key="1">
    <citation type="submission" date="2019-04" db="EMBL/GenBank/DDBJ databases">
        <title>High contiguity whole genome sequence and gene annotation resource for two Venturia nashicola isolates.</title>
        <authorList>
            <person name="Prokchorchik M."/>
            <person name="Won K."/>
            <person name="Lee Y."/>
            <person name="Choi E.D."/>
            <person name="Segonzac C."/>
            <person name="Sohn K.H."/>
        </authorList>
    </citation>
    <scope>NUCLEOTIDE SEQUENCE [LARGE SCALE GENOMIC DNA]</scope>
    <source>
        <strain evidence="3 4">PRI2</strain>
    </source>
</reference>
<dbReference type="AlphaFoldDB" id="A0A4Z1NCB8"/>
<feature type="region of interest" description="Disordered" evidence="1">
    <location>
        <begin position="1"/>
        <end position="42"/>
    </location>
</feature>
<dbReference type="PANTHER" id="PTHR47332">
    <property type="entry name" value="SET DOMAIN-CONTAINING PROTEIN 5"/>
    <property type="match status" value="1"/>
</dbReference>
<dbReference type="InterPro" id="IPR046341">
    <property type="entry name" value="SET_dom_sf"/>
</dbReference>
<dbReference type="PROSITE" id="PS50280">
    <property type="entry name" value="SET"/>
    <property type="match status" value="1"/>
</dbReference>
<dbReference type="EMBL" id="SNSC02000030">
    <property type="protein sequence ID" value="TID12995.1"/>
    <property type="molecule type" value="Genomic_DNA"/>
</dbReference>
<dbReference type="PANTHER" id="PTHR47332:SF2">
    <property type="entry name" value="SET-6"/>
    <property type="match status" value="1"/>
</dbReference>
<dbReference type="SMART" id="SM00317">
    <property type="entry name" value="SET"/>
    <property type="match status" value="1"/>
</dbReference>
<evidence type="ECO:0000313" key="3">
    <source>
        <dbReference type="EMBL" id="TID12995.1"/>
    </source>
</evidence>
<accession>A0A4Z1NCB8</accession>
<evidence type="ECO:0000256" key="1">
    <source>
        <dbReference type="SAM" id="MobiDB-lite"/>
    </source>
</evidence>
<comment type="caution">
    <text evidence="3">The sequence shown here is derived from an EMBL/GenBank/DDBJ whole genome shotgun (WGS) entry which is preliminary data.</text>
</comment>
<dbReference type="InterPro" id="IPR053185">
    <property type="entry name" value="SET_domain_protein"/>
</dbReference>
<dbReference type="Proteomes" id="UP000298493">
    <property type="component" value="Unassembled WGS sequence"/>
</dbReference>
<dbReference type="Gene3D" id="2.170.270.10">
    <property type="entry name" value="SET domain"/>
    <property type="match status" value="1"/>
</dbReference>
<feature type="compositionally biased region" description="Basic and acidic residues" evidence="1">
    <location>
        <begin position="152"/>
        <end position="170"/>
    </location>
</feature>
<proteinExistence type="predicted"/>
<dbReference type="STRING" id="86259.A0A4Z1NCB8"/>
<sequence>MATATYTAINNEMTPSPTKSAPSEKKRKQNEEEKSLAGEDLSLSELNKELGSMSLQDNHDNCNILKLPDTPPNPFYEIRQTPDKGLSIFAQASIPRGTLILAEKALVRVTQAHYTTEHVEEAVEKLTPEEKRKYWGLASAHGQDPTLYPSKIHPDVPEHEKSRIRQQHEARTGSSPTALSIFMTNAMECETGAAIFEIAARFNHSCIPNAFFSWNAVRNEERIYASRAIEAGEEITLSYLDPFYEPSQRKWELQHYGFVCGCVACVDLDEEESFGSKSRERRFRLAELVERGAYPGTFEELLKGKVEIAVVMREEGLTGACLGDDYLSIARLVANNNPPDFRFAHTAATQALDVYTACLGADSEKAMEAAKSVRAFNKQMKK</sequence>
<feature type="compositionally biased region" description="Polar residues" evidence="1">
    <location>
        <begin position="1"/>
        <end position="21"/>
    </location>
</feature>
<dbReference type="Pfam" id="PF00856">
    <property type="entry name" value="SET"/>
    <property type="match status" value="1"/>
</dbReference>
<organism evidence="3 4">
    <name type="scientific">Venturia nashicola</name>
    <dbReference type="NCBI Taxonomy" id="86259"/>
    <lineage>
        <taxon>Eukaryota</taxon>
        <taxon>Fungi</taxon>
        <taxon>Dikarya</taxon>
        <taxon>Ascomycota</taxon>
        <taxon>Pezizomycotina</taxon>
        <taxon>Dothideomycetes</taxon>
        <taxon>Pleosporomycetidae</taxon>
        <taxon>Venturiales</taxon>
        <taxon>Venturiaceae</taxon>
        <taxon>Venturia</taxon>
    </lineage>
</organism>
<gene>
    <name evidence="3" type="ORF">E6O75_ATG10134</name>
</gene>
<keyword evidence="4" id="KW-1185">Reference proteome</keyword>
<name>A0A4Z1NCB8_9PEZI</name>
<protein>
    <submittedName>
        <fullName evidence="3">SET domain-containing protein</fullName>
    </submittedName>
</protein>
<dbReference type="InterPro" id="IPR001214">
    <property type="entry name" value="SET_dom"/>
</dbReference>
<feature type="domain" description="SET" evidence="2">
    <location>
        <begin position="74"/>
        <end position="240"/>
    </location>
</feature>